<comment type="caution">
    <text evidence="16">The sequence shown here is derived from an EMBL/GenBank/DDBJ whole genome shotgun (WGS) entry which is preliminary data.</text>
</comment>
<feature type="compositionally biased region" description="Basic and acidic residues" evidence="12">
    <location>
        <begin position="569"/>
        <end position="580"/>
    </location>
</feature>
<feature type="compositionally biased region" description="Basic and acidic residues" evidence="12">
    <location>
        <begin position="642"/>
        <end position="658"/>
    </location>
</feature>
<dbReference type="InterPro" id="IPR040125">
    <property type="entry name" value="Squalene_monox"/>
</dbReference>
<feature type="chain" id="PRO_5019285753" description="squalene monooxygenase" evidence="13">
    <location>
        <begin position="25"/>
        <end position="813"/>
    </location>
</feature>
<feature type="compositionally biased region" description="Basic and acidic residues" evidence="12">
    <location>
        <begin position="324"/>
        <end position="339"/>
    </location>
</feature>
<evidence type="ECO:0000313" key="17">
    <source>
        <dbReference type="Proteomes" id="UP000279259"/>
    </source>
</evidence>
<evidence type="ECO:0000256" key="5">
    <source>
        <dbReference type="ARBA" id="ARBA00022630"/>
    </source>
</evidence>
<evidence type="ECO:0000256" key="7">
    <source>
        <dbReference type="ARBA" id="ARBA00022827"/>
    </source>
</evidence>
<keyword evidence="8" id="KW-0256">Endoplasmic reticulum</keyword>
<feature type="compositionally biased region" description="Polar residues" evidence="12">
    <location>
        <begin position="362"/>
        <end position="377"/>
    </location>
</feature>
<dbReference type="PANTHER" id="PTHR10835:SF0">
    <property type="entry name" value="SQUALENE MONOOXYGENASE"/>
    <property type="match status" value="1"/>
</dbReference>
<dbReference type="Proteomes" id="UP000279259">
    <property type="component" value="Unassembled WGS sequence"/>
</dbReference>
<feature type="domain" description="FAD dependent oxidoreductase" evidence="14">
    <location>
        <begin position="241"/>
        <end position="271"/>
    </location>
</feature>
<keyword evidence="17" id="KW-1185">Reference proteome</keyword>
<dbReference type="SUPFAM" id="SSF51905">
    <property type="entry name" value="FAD/NAD(P)-binding domain"/>
    <property type="match status" value="1"/>
</dbReference>
<evidence type="ECO:0000256" key="3">
    <source>
        <dbReference type="ARBA" id="ARBA00008802"/>
    </source>
</evidence>
<evidence type="ECO:0000256" key="13">
    <source>
        <dbReference type="SAM" id="SignalP"/>
    </source>
</evidence>
<keyword evidence="6" id="KW-0812">Transmembrane</keyword>
<feature type="region of interest" description="Disordered" evidence="12">
    <location>
        <begin position="564"/>
        <end position="607"/>
    </location>
</feature>
<comment type="similarity">
    <text evidence="3">Belongs to the squalene monooxygenase family.</text>
</comment>
<dbReference type="InterPro" id="IPR006076">
    <property type="entry name" value="FAD-dep_OxRdtase"/>
</dbReference>
<evidence type="ECO:0000259" key="15">
    <source>
        <dbReference type="Pfam" id="PF08491"/>
    </source>
</evidence>
<comment type="cofactor">
    <cofactor evidence="1">
        <name>FAD</name>
        <dbReference type="ChEBI" id="CHEBI:57692"/>
    </cofactor>
</comment>
<dbReference type="GO" id="GO:0006696">
    <property type="term" value="P:ergosterol biosynthetic process"/>
    <property type="evidence" value="ECO:0007669"/>
    <property type="project" value="TreeGrafter"/>
</dbReference>
<sequence>MLMTPHLPSSAFVVLSAVIAHAAATPLTRSTSEVTFSASSSTPATFLGCFDPSTVSGGSKAGSLSACLGAILGSNFSLSACTSSLPSDDTAVAIGFPPANCLSICSSRSSGYAAMARIPSEGGWECWCPSDLSSGSGSSSCDGDSLWVYANPAIQKTIGSNAAVVLWSAWTSNGANQYATSERDATTGFFPTSFFFLPLIHIATALLTRYTFRDMEDTEVLTPAGPSRAPSHTSLHTIQPDIIIVGGGIAGCSLAYGLSSCGRKVLLLERDLSEPDRIVGELLQPGGVDALTELGLGEGYCVVSGERQVGIPYPDLERMIGEEAEWGEGKGKGKKKETDINGTSNGVANGVANGHAHGVSGEKSNGHSMRNIGTSPTWHVPSLSGRKEGRSFHHGRLIMSLRRACLGFGPELVVLEATVRDLVRCEHTGRVIGVAAAFKSAPPPACSAPSSTSISPSAASGDAAGVEAQISTVTSTVVRKVYAPITIIADGCFSKFRSTPGTRIPTPKTRSHFVGVVLKDAQLPLKRHGTVCLTPAGPVLLYQIGDRAEETRMLVDVKGKLPSVADGSLKSRADPSEPHHRALPPSPPHGPARPHPHRAQRSTSAHHAQLLPPSFDARSLLHPQRADHGRRRVEHASPPYRRGNDRGVQRRGAPDRISGRGAARRGRDGLEDWDRVGEGLREWFWRRKSLAGVVNVLSMALYDLFGGADEPDLEILREGCFRYFELGGECIAGPVGLLSALTPKPLMLFYHFFSVAFYSIYILLTSGPPASLGEKKSGPPGWIELPGLLLFSFRVFWTACRVLLPMIATEFKV</sequence>
<proteinExistence type="inferred from homology"/>
<dbReference type="AlphaFoldDB" id="A0A427YE31"/>
<evidence type="ECO:0000256" key="1">
    <source>
        <dbReference type="ARBA" id="ARBA00001974"/>
    </source>
</evidence>
<dbReference type="Gene3D" id="3.50.50.60">
    <property type="entry name" value="FAD/NAD(P)-binding domain"/>
    <property type="match status" value="1"/>
</dbReference>
<name>A0A427YE31_9TREE</name>
<organism evidence="16 17">
    <name type="scientific">Saitozyma podzolica</name>
    <dbReference type="NCBI Taxonomy" id="1890683"/>
    <lineage>
        <taxon>Eukaryota</taxon>
        <taxon>Fungi</taxon>
        <taxon>Dikarya</taxon>
        <taxon>Basidiomycota</taxon>
        <taxon>Agaricomycotina</taxon>
        <taxon>Tremellomycetes</taxon>
        <taxon>Tremellales</taxon>
        <taxon>Trimorphomycetaceae</taxon>
        <taxon>Saitozyma</taxon>
    </lineage>
</organism>
<reference evidence="16 17" key="1">
    <citation type="submission" date="2018-11" db="EMBL/GenBank/DDBJ databases">
        <title>Genome sequence of Saitozyma podzolica DSM 27192.</title>
        <authorList>
            <person name="Aliyu H."/>
            <person name="Gorte O."/>
            <person name="Ochsenreither K."/>
        </authorList>
    </citation>
    <scope>NUCLEOTIDE SEQUENCE [LARGE SCALE GENOMIC DNA]</scope>
    <source>
        <strain evidence="16 17">DSM 27192</strain>
    </source>
</reference>
<evidence type="ECO:0000256" key="4">
    <source>
        <dbReference type="ARBA" id="ARBA00012312"/>
    </source>
</evidence>
<feature type="domain" description="Squalene epoxidase" evidence="15">
    <location>
        <begin position="668"/>
        <end position="768"/>
    </location>
</feature>
<feature type="signal peptide" evidence="13">
    <location>
        <begin position="1"/>
        <end position="24"/>
    </location>
</feature>
<evidence type="ECO:0000256" key="9">
    <source>
        <dbReference type="ARBA" id="ARBA00022989"/>
    </source>
</evidence>
<evidence type="ECO:0000256" key="8">
    <source>
        <dbReference type="ARBA" id="ARBA00022848"/>
    </source>
</evidence>
<evidence type="ECO:0000256" key="6">
    <source>
        <dbReference type="ARBA" id="ARBA00022692"/>
    </source>
</evidence>
<dbReference type="Pfam" id="PF01266">
    <property type="entry name" value="DAO"/>
    <property type="match status" value="1"/>
</dbReference>
<dbReference type="InterPro" id="IPR036188">
    <property type="entry name" value="FAD/NAD-bd_sf"/>
</dbReference>
<keyword evidence="7" id="KW-0274">FAD</keyword>
<protein>
    <recommendedName>
        <fullName evidence="4">squalene monooxygenase</fullName>
        <ecNumber evidence="4">1.14.14.17</ecNumber>
    </recommendedName>
</protein>
<keyword evidence="8" id="KW-0492">Microsome</keyword>
<gene>
    <name evidence="16" type="primary">ERG1</name>
    <name evidence="16" type="ORF">EHS25_002339</name>
</gene>
<evidence type="ECO:0000259" key="14">
    <source>
        <dbReference type="Pfam" id="PF01266"/>
    </source>
</evidence>
<dbReference type="OrthoDB" id="1678617at2759"/>
<feature type="region of interest" description="Disordered" evidence="12">
    <location>
        <begin position="324"/>
        <end position="384"/>
    </location>
</feature>
<feature type="region of interest" description="Disordered" evidence="12">
    <location>
        <begin position="623"/>
        <end position="667"/>
    </location>
</feature>
<dbReference type="PANTHER" id="PTHR10835">
    <property type="entry name" value="SQUALENE MONOOXYGENASE"/>
    <property type="match status" value="1"/>
</dbReference>
<dbReference type="Pfam" id="PF08491">
    <property type="entry name" value="SE"/>
    <property type="match status" value="2"/>
</dbReference>
<keyword evidence="10" id="KW-0560">Oxidoreductase</keyword>
<comment type="subcellular location">
    <subcellularLocation>
        <location evidence="2">Microsome membrane</location>
        <topology evidence="2">Multi-pass membrane protein</topology>
    </subcellularLocation>
</comment>
<dbReference type="EMBL" id="RSCD01000014">
    <property type="protein sequence ID" value="RSH89227.1"/>
    <property type="molecule type" value="Genomic_DNA"/>
</dbReference>
<feature type="domain" description="Squalene epoxidase" evidence="15">
    <location>
        <begin position="483"/>
        <end position="571"/>
    </location>
</feature>
<dbReference type="STRING" id="1890683.A0A427YE31"/>
<keyword evidence="5" id="KW-0285">Flavoprotein</keyword>
<keyword evidence="13" id="KW-0732">Signal</keyword>
<dbReference type="EC" id="1.14.14.17" evidence="4"/>
<dbReference type="GO" id="GO:0050660">
    <property type="term" value="F:flavin adenine dinucleotide binding"/>
    <property type="evidence" value="ECO:0007669"/>
    <property type="project" value="InterPro"/>
</dbReference>
<dbReference type="GO" id="GO:0004506">
    <property type="term" value="F:squalene monooxygenase activity"/>
    <property type="evidence" value="ECO:0007669"/>
    <property type="project" value="UniProtKB-EC"/>
</dbReference>
<evidence type="ECO:0000256" key="10">
    <source>
        <dbReference type="ARBA" id="ARBA00023002"/>
    </source>
</evidence>
<evidence type="ECO:0000256" key="2">
    <source>
        <dbReference type="ARBA" id="ARBA00004154"/>
    </source>
</evidence>
<evidence type="ECO:0000256" key="12">
    <source>
        <dbReference type="SAM" id="MobiDB-lite"/>
    </source>
</evidence>
<dbReference type="InterPro" id="IPR013698">
    <property type="entry name" value="Squalene_epoxidase"/>
</dbReference>
<accession>A0A427YE31</accession>
<dbReference type="GO" id="GO:0016020">
    <property type="term" value="C:membrane"/>
    <property type="evidence" value="ECO:0007669"/>
    <property type="project" value="InterPro"/>
</dbReference>
<dbReference type="GO" id="GO:0005783">
    <property type="term" value="C:endoplasmic reticulum"/>
    <property type="evidence" value="ECO:0007669"/>
    <property type="project" value="TreeGrafter"/>
</dbReference>
<keyword evidence="9" id="KW-1133">Transmembrane helix</keyword>
<evidence type="ECO:0000256" key="11">
    <source>
        <dbReference type="ARBA" id="ARBA00023136"/>
    </source>
</evidence>
<evidence type="ECO:0000313" key="16">
    <source>
        <dbReference type="EMBL" id="RSH89227.1"/>
    </source>
</evidence>
<keyword evidence="11" id="KW-0472">Membrane</keyword>